<evidence type="ECO:0000256" key="1">
    <source>
        <dbReference type="ARBA" id="ARBA00001933"/>
    </source>
</evidence>
<organism evidence="10 11">
    <name type="scientific">Porticoccus litoralis</name>
    <dbReference type="NCBI Taxonomy" id="434086"/>
    <lineage>
        <taxon>Bacteria</taxon>
        <taxon>Pseudomonadati</taxon>
        <taxon>Pseudomonadota</taxon>
        <taxon>Gammaproteobacteria</taxon>
        <taxon>Cellvibrionales</taxon>
        <taxon>Porticoccaceae</taxon>
        <taxon>Porticoccus</taxon>
    </lineage>
</organism>
<dbReference type="PRINTS" id="PR01182">
    <property type="entry name" value="ORNDCRBXLASE"/>
</dbReference>
<gene>
    <name evidence="10" type="ORF">Q8A57_08445</name>
</gene>
<evidence type="ECO:0000256" key="2">
    <source>
        <dbReference type="ARBA" id="ARBA00008872"/>
    </source>
</evidence>
<dbReference type="FunFam" id="3.20.20.10:FF:000008">
    <property type="entry name" value="Ornithine decarboxylase"/>
    <property type="match status" value="1"/>
</dbReference>
<name>A0AAW8B3I5_9GAMM</name>
<dbReference type="GO" id="GO:0005737">
    <property type="term" value="C:cytoplasm"/>
    <property type="evidence" value="ECO:0007669"/>
    <property type="project" value="TreeGrafter"/>
</dbReference>
<feature type="active site" description="Proton donor" evidence="8">
    <location>
        <position position="336"/>
    </location>
</feature>
<dbReference type="Gene3D" id="2.40.37.10">
    <property type="entry name" value="Lyase, Ornithine Decarboxylase, Chain A, domain 1"/>
    <property type="match status" value="1"/>
</dbReference>
<evidence type="ECO:0000313" key="10">
    <source>
        <dbReference type="EMBL" id="MDP1520995.1"/>
    </source>
</evidence>
<evidence type="ECO:0000256" key="4">
    <source>
        <dbReference type="ARBA" id="ARBA00023239"/>
    </source>
</evidence>
<dbReference type="EMBL" id="JAUUUU010000004">
    <property type="protein sequence ID" value="MDP1520995.1"/>
    <property type="molecule type" value="Genomic_DNA"/>
</dbReference>
<dbReference type="Gene3D" id="3.20.20.10">
    <property type="entry name" value="Alanine racemase"/>
    <property type="match status" value="1"/>
</dbReference>
<dbReference type="InterPro" id="IPR029066">
    <property type="entry name" value="PLP-binding_barrel"/>
</dbReference>
<keyword evidence="4" id="KW-0456">Lyase</keyword>
<evidence type="ECO:0000259" key="9">
    <source>
        <dbReference type="Pfam" id="PF02784"/>
    </source>
</evidence>
<accession>A0AAW8B3I5</accession>
<dbReference type="InterPro" id="IPR009006">
    <property type="entry name" value="Ala_racemase/Decarboxylase_C"/>
</dbReference>
<keyword evidence="11" id="KW-1185">Reference proteome</keyword>
<proteinExistence type="inferred from homology"/>
<evidence type="ECO:0000256" key="3">
    <source>
        <dbReference type="ARBA" id="ARBA00022898"/>
    </source>
</evidence>
<dbReference type="InterPro" id="IPR022644">
    <property type="entry name" value="De-COase2_N"/>
</dbReference>
<comment type="caution">
    <text evidence="10">The sequence shown here is derived from an EMBL/GenBank/DDBJ whole genome shotgun (WGS) entry which is preliminary data.</text>
</comment>
<dbReference type="GO" id="GO:0033387">
    <property type="term" value="P:putrescine biosynthetic process from arginine, via ornithine"/>
    <property type="evidence" value="ECO:0007669"/>
    <property type="project" value="TreeGrafter"/>
</dbReference>
<sequence length="386" mass="42798">MSNKQARRDDRPLPVALPAVLTTARNRVAIMGYQQPLLYVSSEQLRINARCFRAAMPRVRPHFAVKSNPDRRILDVLHEEGIHFEVASRSELAVLLDMGVDPDNIFYSNPIKPDDYIHYAVSHGVRWYAVDSVAEVEKMHRHAPQASLYLRISVSNLGAAWPLEGKFGVIGREAEAVMDACMQYGMDLAGVTFHVGSQCLNSDNWVEGIRAAQRTFGAMRQRGYRPRLLNLGGGFPVQMHADVPSISDIGKRINDELANLDNGFTVIAEPGRNLVASAGCLVTRVVGTAIRNGQRWLYLDTGIYGGLMELNDRFRYPVISERVGEMVSWTLAGPTCDSLDICLRNQLLPESMQSGDLLFLPFTGAYTSSCATRFNGFPPPMVVVLS</sequence>
<evidence type="ECO:0000256" key="8">
    <source>
        <dbReference type="PIRSR" id="PIRSR600183-50"/>
    </source>
</evidence>
<dbReference type="PANTHER" id="PTHR11482">
    <property type="entry name" value="ARGININE/DIAMINOPIMELATE/ORNITHINE DECARBOXYLASE"/>
    <property type="match status" value="1"/>
</dbReference>
<comment type="catalytic activity">
    <reaction evidence="7">
        <text>L-ornithine + H(+) = putrescine + CO2</text>
        <dbReference type="Rhea" id="RHEA:22964"/>
        <dbReference type="ChEBI" id="CHEBI:15378"/>
        <dbReference type="ChEBI" id="CHEBI:16526"/>
        <dbReference type="ChEBI" id="CHEBI:46911"/>
        <dbReference type="ChEBI" id="CHEBI:326268"/>
        <dbReference type="EC" id="4.1.1.17"/>
    </reaction>
</comment>
<comment type="pathway">
    <text evidence="5">Amine and polyamine biosynthesis; putrescine biosynthesis via L-ornithine pathway; putrescine from L-ornithine: step 1/1.</text>
</comment>
<evidence type="ECO:0000256" key="6">
    <source>
        <dbReference type="ARBA" id="ARBA00034138"/>
    </source>
</evidence>
<dbReference type="SUPFAM" id="SSF51419">
    <property type="entry name" value="PLP-binding barrel"/>
    <property type="match status" value="1"/>
</dbReference>
<evidence type="ECO:0000256" key="5">
    <source>
        <dbReference type="ARBA" id="ARBA00034115"/>
    </source>
</evidence>
<dbReference type="AlphaFoldDB" id="A0AAW8B3I5"/>
<dbReference type="Pfam" id="PF02784">
    <property type="entry name" value="Orn_Arg_deC_N"/>
    <property type="match status" value="1"/>
</dbReference>
<dbReference type="GO" id="GO:0004586">
    <property type="term" value="F:ornithine decarboxylase activity"/>
    <property type="evidence" value="ECO:0007669"/>
    <property type="project" value="UniProtKB-EC"/>
</dbReference>
<reference evidence="10" key="2">
    <citation type="submission" date="2023-08" db="EMBL/GenBank/DDBJ databases">
        <authorList>
            <person name="Luo J."/>
        </authorList>
    </citation>
    <scope>NUCLEOTIDE SEQUENCE</scope>
    <source>
        <strain evidence="10">DSM 25064</strain>
    </source>
</reference>
<dbReference type="RefSeq" id="WP_305170609.1">
    <property type="nucleotide sequence ID" value="NZ_JAUUUU010000004.1"/>
</dbReference>
<feature type="modified residue" description="N6-(pyridoxal phosphate)lysine" evidence="8">
    <location>
        <position position="66"/>
    </location>
</feature>
<feature type="domain" description="Orn/DAP/Arg decarboxylase 2 N-terminal" evidence="9">
    <location>
        <begin position="47"/>
        <end position="276"/>
    </location>
</feature>
<dbReference type="SUPFAM" id="SSF50621">
    <property type="entry name" value="Alanine racemase C-terminal domain-like"/>
    <property type="match status" value="1"/>
</dbReference>
<dbReference type="CDD" id="cd00622">
    <property type="entry name" value="PLPDE_III_ODC"/>
    <property type="match status" value="1"/>
</dbReference>
<dbReference type="Proteomes" id="UP001178354">
    <property type="component" value="Unassembled WGS sequence"/>
</dbReference>
<protein>
    <recommendedName>
        <fullName evidence="6">ornithine decarboxylase</fullName>
        <ecNumber evidence="6">4.1.1.17</ecNumber>
    </recommendedName>
</protein>
<comment type="cofactor">
    <cofactor evidence="1 8">
        <name>pyridoxal 5'-phosphate</name>
        <dbReference type="ChEBI" id="CHEBI:597326"/>
    </cofactor>
</comment>
<dbReference type="PROSITE" id="PS00878">
    <property type="entry name" value="ODR_DC_2_1"/>
    <property type="match status" value="1"/>
</dbReference>
<evidence type="ECO:0000256" key="7">
    <source>
        <dbReference type="ARBA" id="ARBA00049127"/>
    </source>
</evidence>
<comment type="similarity">
    <text evidence="2">Belongs to the Orn/Lys/Arg decarboxylase class-II family.</text>
</comment>
<reference evidence="10" key="1">
    <citation type="journal article" date="2010" name="Int. J. Syst. Evol. Microbiol.">
        <title>Porticoccus litoralis gen. nov., sp. nov., a gammaproteobacterium isolated from the Yellow Sea.</title>
        <authorList>
            <person name="Oh H.M."/>
            <person name="Kim H."/>
            <person name="Kim K.M."/>
            <person name="Min G.S."/>
            <person name="Cho J.C."/>
        </authorList>
    </citation>
    <scope>NUCLEOTIDE SEQUENCE</scope>
    <source>
        <strain evidence="10">DSM 25064</strain>
    </source>
</reference>
<dbReference type="InterPro" id="IPR022653">
    <property type="entry name" value="De-COase2_pyr-phos_BS"/>
</dbReference>
<keyword evidence="3 8" id="KW-0663">Pyridoxal phosphate</keyword>
<dbReference type="PRINTS" id="PR01179">
    <property type="entry name" value="ODADCRBXLASE"/>
</dbReference>
<dbReference type="EC" id="4.1.1.17" evidence="6"/>
<dbReference type="PANTHER" id="PTHR11482:SF6">
    <property type="entry name" value="ORNITHINE DECARBOXYLASE 1-RELATED"/>
    <property type="match status" value="1"/>
</dbReference>
<evidence type="ECO:0000313" key="11">
    <source>
        <dbReference type="Proteomes" id="UP001178354"/>
    </source>
</evidence>
<dbReference type="InterPro" id="IPR000183">
    <property type="entry name" value="Orn/DAP/Arg_de-COase"/>
</dbReference>
<dbReference type="InterPro" id="IPR002433">
    <property type="entry name" value="Orn_de-COase"/>
</dbReference>